<dbReference type="InterPro" id="IPR036514">
    <property type="entry name" value="SGNH_hydro_sf"/>
</dbReference>
<proteinExistence type="predicted"/>
<dbReference type="GeneID" id="95763976"/>
<dbReference type="PROSITE" id="PS51257">
    <property type="entry name" value="PROKAR_LIPOPROTEIN"/>
    <property type="match status" value="1"/>
</dbReference>
<dbReference type="RefSeq" id="WP_169121120.1">
    <property type="nucleotide sequence ID" value="NZ_BSDO01000004.1"/>
</dbReference>
<dbReference type="PANTHER" id="PTHR30383">
    <property type="entry name" value="THIOESTERASE 1/PROTEASE 1/LYSOPHOSPHOLIPASE L1"/>
    <property type="match status" value="1"/>
</dbReference>
<sequence>MRRLRRFALPLFAVAFSALVPAAASAAGGCTARPSPALSMPAGVKALKEGQPLRILAIGSSTTAGAGASSSDQSYPSQLARRLATLMGEGRVTVMNAGVSGETGPSTLARLQSLVQSQPAPHLVIWQVGTNDVVFGGDPTRLRATVTQGLSAIAAAGAAAIVIDQQYFPGITDVARYETFVDAVDSTATGRGVPLLRRYAMMKQWAAQDPQGFRKTLAWDSFHMNDAGYSCLAEALAPAIVAASRQGSGGTAMAPAKPAR</sequence>
<dbReference type="SUPFAM" id="SSF52266">
    <property type="entry name" value="SGNH hydrolase"/>
    <property type="match status" value="1"/>
</dbReference>
<dbReference type="Proteomes" id="UP001245370">
    <property type="component" value="Unassembled WGS sequence"/>
</dbReference>
<keyword evidence="3" id="KW-1185">Reference proteome</keyword>
<dbReference type="Gene3D" id="3.40.50.1110">
    <property type="entry name" value="SGNH hydrolase"/>
    <property type="match status" value="1"/>
</dbReference>
<reference evidence="2 3" key="1">
    <citation type="submission" date="2023-07" db="EMBL/GenBank/DDBJ databases">
        <title>Genomic Encyclopedia of Type Strains, Phase IV (KMG-IV): sequencing the most valuable type-strain genomes for metagenomic binning, comparative biology and taxonomic classification.</title>
        <authorList>
            <person name="Goeker M."/>
        </authorList>
    </citation>
    <scope>NUCLEOTIDE SEQUENCE [LARGE SCALE GENOMIC DNA]</scope>
    <source>
        <strain evidence="2 3">DSM 338</strain>
    </source>
</reference>
<dbReference type="Pfam" id="PF25182">
    <property type="entry name" value="NonGDSL"/>
    <property type="match status" value="1"/>
</dbReference>
<name>A0ABU1KI08_XANFL</name>
<dbReference type="PANTHER" id="PTHR30383:SF5">
    <property type="entry name" value="SGNH HYDROLASE-TYPE ESTERASE DOMAIN-CONTAINING PROTEIN"/>
    <property type="match status" value="1"/>
</dbReference>
<dbReference type="EMBL" id="JAVDPY010000005">
    <property type="protein sequence ID" value="MDR6334462.1"/>
    <property type="molecule type" value="Genomic_DNA"/>
</dbReference>
<dbReference type="InterPro" id="IPR051532">
    <property type="entry name" value="Ester_Hydrolysis_Enzymes"/>
</dbReference>
<keyword evidence="1" id="KW-0732">Signal</keyword>
<accession>A0ABU1KI08</accession>
<feature type="chain" id="PRO_5045331184" evidence="1">
    <location>
        <begin position="27"/>
        <end position="260"/>
    </location>
</feature>
<protein>
    <submittedName>
        <fullName evidence="2">Lysophospholipase L1-like esterase</fullName>
    </submittedName>
</protein>
<dbReference type="CDD" id="cd00229">
    <property type="entry name" value="SGNH_hydrolase"/>
    <property type="match status" value="1"/>
</dbReference>
<gene>
    <name evidence="2" type="ORF">GGQ86_002944</name>
</gene>
<organism evidence="2 3">
    <name type="scientific">Xanthobacter flavus</name>
    <dbReference type="NCBI Taxonomy" id="281"/>
    <lineage>
        <taxon>Bacteria</taxon>
        <taxon>Pseudomonadati</taxon>
        <taxon>Pseudomonadota</taxon>
        <taxon>Alphaproteobacteria</taxon>
        <taxon>Hyphomicrobiales</taxon>
        <taxon>Xanthobacteraceae</taxon>
        <taxon>Xanthobacter</taxon>
    </lineage>
</organism>
<evidence type="ECO:0000256" key="1">
    <source>
        <dbReference type="SAM" id="SignalP"/>
    </source>
</evidence>
<feature type="signal peptide" evidence="1">
    <location>
        <begin position="1"/>
        <end position="26"/>
    </location>
</feature>
<evidence type="ECO:0000313" key="3">
    <source>
        <dbReference type="Proteomes" id="UP001245370"/>
    </source>
</evidence>
<dbReference type="InterPro" id="IPR057572">
    <property type="entry name" value="NonGDSL"/>
</dbReference>
<comment type="caution">
    <text evidence="2">The sequence shown here is derived from an EMBL/GenBank/DDBJ whole genome shotgun (WGS) entry which is preliminary data.</text>
</comment>
<evidence type="ECO:0000313" key="2">
    <source>
        <dbReference type="EMBL" id="MDR6334462.1"/>
    </source>
</evidence>